<sequence length="128" mass="13863">MCPPRHAKSGDSLPNSNSRLMEKHHGRASLGHGERARKRPKMECAPPVPKHLRVNTACWAQSGEEQQSAKPPQCSGQAAHAEAWAQLHTVAGFAALDAGLKASADDKSKSSSFSKEEQNTALETHFNR</sequence>
<accession>A0ABQ9W042</accession>
<proteinExistence type="predicted"/>
<feature type="region of interest" description="Disordered" evidence="1">
    <location>
        <begin position="1"/>
        <end position="48"/>
    </location>
</feature>
<reference evidence="2 3" key="1">
    <citation type="submission" date="2023-05" db="EMBL/GenBank/DDBJ databases">
        <title>B98-5 Cell Line De Novo Hybrid Assembly: An Optical Mapping Approach.</title>
        <authorList>
            <person name="Kananen K."/>
            <person name="Auerbach J.A."/>
            <person name="Kautto E."/>
            <person name="Blachly J.S."/>
        </authorList>
    </citation>
    <scope>NUCLEOTIDE SEQUENCE [LARGE SCALE GENOMIC DNA]</scope>
    <source>
        <strain evidence="2">B95-8</strain>
        <tissue evidence="2">Cell line</tissue>
    </source>
</reference>
<protein>
    <submittedName>
        <fullName evidence="2">Uncharacterized protein</fullName>
    </submittedName>
</protein>
<keyword evidence="3" id="KW-1185">Reference proteome</keyword>
<name>A0ABQ9W042_SAGOE</name>
<evidence type="ECO:0000256" key="1">
    <source>
        <dbReference type="SAM" id="MobiDB-lite"/>
    </source>
</evidence>
<dbReference type="Proteomes" id="UP001266305">
    <property type="component" value="Unassembled WGS sequence"/>
</dbReference>
<evidence type="ECO:0000313" key="3">
    <source>
        <dbReference type="Proteomes" id="UP001266305"/>
    </source>
</evidence>
<organism evidence="2 3">
    <name type="scientific">Saguinus oedipus</name>
    <name type="common">Cotton-top tamarin</name>
    <name type="synonym">Oedipomidas oedipus</name>
    <dbReference type="NCBI Taxonomy" id="9490"/>
    <lineage>
        <taxon>Eukaryota</taxon>
        <taxon>Metazoa</taxon>
        <taxon>Chordata</taxon>
        <taxon>Craniata</taxon>
        <taxon>Vertebrata</taxon>
        <taxon>Euteleostomi</taxon>
        <taxon>Mammalia</taxon>
        <taxon>Eutheria</taxon>
        <taxon>Euarchontoglires</taxon>
        <taxon>Primates</taxon>
        <taxon>Haplorrhini</taxon>
        <taxon>Platyrrhini</taxon>
        <taxon>Cebidae</taxon>
        <taxon>Callitrichinae</taxon>
        <taxon>Saguinus</taxon>
    </lineage>
</organism>
<feature type="region of interest" description="Disordered" evidence="1">
    <location>
        <begin position="101"/>
        <end position="128"/>
    </location>
</feature>
<evidence type="ECO:0000313" key="2">
    <source>
        <dbReference type="EMBL" id="KAK2115002.1"/>
    </source>
</evidence>
<comment type="caution">
    <text evidence="2">The sequence shown here is derived from an EMBL/GenBank/DDBJ whole genome shotgun (WGS) entry which is preliminary data.</text>
</comment>
<gene>
    <name evidence="2" type="ORF">P7K49_005627</name>
</gene>
<feature type="compositionally biased region" description="Basic and acidic residues" evidence="1">
    <location>
        <begin position="103"/>
        <end position="118"/>
    </location>
</feature>
<dbReference type="EMBL" id="JASSZA010000003">
    <property type="protein sequence ID" value="KAK2115002.1"/>
    <property type="molecule type" value="Genomic_DNA"/>
</dbReference>